<evidence type="ECO:0000313" key="2">
    <source>
        <dbReference type="EMBL" id="CCD46768.1"/>
    </source>
</evidence>
<accession>G2Y278</accession>
<feature type="compositionally biased region" description="Acidic residues" evidence="1">
    <location>
        <begin position="1"/>
        <end position="13"/>
    </location>
</feature>
<feature type="region of interest" description="Disordered" evidence="1">
    <location>
        <begin position="57"/>
        <end position="78"/>
    </location>
</feature>
<evidence type="ECO:0000313" key="3">
    <source>
        <dbReference type="Proteomes" id="UP000008177"/>
    </source>
</evidence>
<dbReference type="InParanoid" id="G2Y278"/>
<dbReference type="Proteomes" id="UP000008177">
    <property type="component" value="Unplaced contigs"/>
</dbReference>
<feature type="compositionally biased region" description="Basic residues" evidence="1">
    <location>
        <begin position="69"/>
        <end position="78"/>
    </location>
</feature>
<protein>
    <submittedName>
        <fullName evidence="2">Uncharacterized protein</fullName>
    </submittedName>
</protein>
<dbReference type="HOGENOM" id="CLU_2621738_0_0_1"/>
<dbReference type="AlphaFoldDB" id="G2Y278"/>
<reference evidence="3" key="1">
    <citation type="journal article" date="2011" name="PLoS Genet.">
        <title>Genomic analysis of the necrotrophic fungal pathogens Sclerotinia sclerotiorum and Botrytis cinerea.</title>
        <authorList>
            <person name="Amselem J."/>
            <person name="Cuomo C.A."/>
            <person name="van Kan J.A."/>
            <person name="Viaud M."/>
            <person name="Benito E.P."/>
            <person name="Couloux A."/>
            <person name="Coutinho P.M."/>
            <person name="de Vries R.P."/>
            <person name="Dyer P.S."/>
            <person name="Fillinger S."/>
            <person name="Fournier E."/>
            <person name="Gout L."/>
            <person name="Hahn M."/>
            <person name="Kohn L."/>
            <person name="Lapalu N."/>
            <person name="Plummer K.M."/>
            <person name="Pradier J.M."/>
            <person name="Quevillon E."/>
            <person name="Sharon A."/>
            <person name="Simon A."/>
            <person name="ten Have A."/>
            <person name="Tudzynski B."/>
            <person name="Tudzynski P."/>
            <person name="Wincker P."/>
            <person name="Andrew M."/>
            <person name="Anthouard V."/>
            <person name="Beever R.E."/>
            <person name="Beffa R."/>
            <person name="Benoit I."/>
            <person name="Bouzid O."/>
            <person name="Brault B."/>
            <person name="Chen Z."/>
            <person name="Choquer M."/>
            <person name="Collemare J."/>
            <person name="Cotton P."/>
            <person name="Danchin E.G."/>
            <person name="Da Silva C."/>
            <person name="Gautier A."/>
            <person name="Giraud C."/>
            <person name="Giraud T."/>
            <person name="Gonzalez C."/>
            <person name="Grossetete S."/>
            <person name="Guldener U."/>
            <person name="Henrissat B."/>
            <person name="Howlett B.J."/>
            <person name="Kodira C."/>
            <person name="Kretschmer M."/>
            <person name="Lappartient A."/>
            <person name="Leroch M."/>
            <person name="Levis C."/>
            <person name="Mauceli E."/>
            <person name="Neuveglise C."/>
            <person name="Oeser B."/>
            <person name="Pearson M."/>
            <person name="Poulain J."/>
            <person name="Poussereau N."/>
            <person name="Quesneville H."/>
            <person name="Rascle C."/>
            <person name="Schumacher J."/>
            <person name="Segurens B."/>
            <person name="Sexton A."/>
            <person name="Silva E."/>
            <person name="Sirven C."/>
            <person name="Soanes D.M."/>
            <person name="Talbot N.J."/>
            <person name="Templeton M."/>
            <person name="Yandava C."/>
            <person name="Yarden O."/>
            <person name="Zeng Q."/>
            <person name="Rollins J.A."/>
            <person name="Lebrun M.H."/>
            <person name="Dickman M."/>
        </authorList>
    </citation>
    <scope>NUCLEOTIDE SEQUENCE [LARGE SCALE GENOMIC DNA]</scope>
    <source>
        <strain evidence="3">T4</strain>
    </source>
</reference>
<evidence type="ECO:0000256" key="1">
    <source>
        <dbReference type="SAM" id="MobiDB-lite"/>
    </source>
</evidence>
<feature type="region of interest" description="Disordered" evidence="1">
    <location>
        <begin position="1"/>
        <end position="26"/>
    </location>
</feature>
<sequence>MGKEEEEEEEEEINSGLSRLSNDIHEPESLKLERTYEYAIKSVVMQAGNQICLRLDYEPLHPRPNLHETKRKPTPRAT</sequence>
<feature type="compositionally biased region" description="Basic and acidic residues" evidence="1">
    <location>
        <begin position="57"/>
        <end position="68"/>
    </location>
</feature>
<proteinExistence type="predicted"/>
<organism evidence="2 3">
    <name type="scientific">Botryotinia fuckeliana (strain T4)</name>
    <name type="common">Noble rot fungus</name>
    <name type="synonym">Botrytis cinerea</name>
    <dbReference type="NCBI Taxonomy" id="999810"/>
    <lineage>
        <taxon>Eukaryota</taxon>
        <taxon>Fungi</taxon>
        <taxon>Dikarya</taxon>
        <taxon>Ascomycota</taxon>
        <taxon>Pezizomycotina</taxon>
        <taxon>Leotiomycetes</taxon>
        <taxon>Helotiales</taxon>
        <taxon>Sclerotiniaceae</taxon>
        <taxon>Botrytis</taxon>
    </lineage>
</organism>
<gene>
    <name evidence="2" type="ORF">BofuT4_uP114740.1</name>
</gene>
<name>G2Y278_BOTF4</name>
<dbReference type="EMBL" id="FQ790283">
    <property type="protein sequence ID" value="CCD46768.1"/>
    <property type="molecule type" value="Genomic_DNA"/>
</dbReference>